<organism evidence="5 6">
    <name type="scientific">Nitrosospira multiformis</name>
    <dbReference type="NCBI Taxonomy" id="1231"/>
    <lineage>
        <taxon>Bacteria</taxon>
        <taxon>Pseudomonadati</taxon>
        <taxon>Pseudomonadota</taxon>
        <taxon>Betaproteobacteria</taxon>
        <taxon>Nitrosomonadales</taxon>
        <taxon>Nitrosomonadaceae</taxon>
        <taxon>Nitrosospira</taxon>
    </lineage>
</organism>
<keyword evidence="2 3" id="KW-0120">Carbon dioxide fixation</keyword>
<evidence type="ECO:0000259" key="4">
    <source>
        <dbReference type="SMART" id="SM00961"/>
    </source>
</evidence>
<reference evidence="5 6" key="1">
    <citation type="submission" date="2016-10" db="EMBL/GenBank/DDBJ databases">
        <authorList>
            <person name="Varghese N."/>
            <person name="Submissions S."/>
        </authorList>
    </citation>
    <scope>NUCLEOTIDE SEQUENCE [LARGE SCALE GENOMIC DNA]</scope>
    <source>
        <strain evidence="5 6">Nl1</strain>
    </source>
</reference>
<evidence type="ECO:0000256" key="3">
    <source>
        <dbReference type="HAMAP-Rule" id="MF_00859"/>
    </source>
</evidence>
<sequence>MDAIKPYKATERKGETFSYLPPLTPEKIRKHVAYIIAQGWNPAIEHTEPEKAFLHFWYLWKLPFFGEKSVETIMAELEACRRDNPGHVVRLSGFDNFTQCRGTAFIVYRGGR</sequence>
<keyword evidence="1 3" id="KW-0113">Calvin cycle</keyword>
<dbReference type="HAMAP" id="MF_00859">
    <property type="entry name" value="RuBisCO_S_bact"/>
    <property type="match status" value="1"/>
</dbReference>
<dbReference type="SMART" id="SM00961">
    <property type="entry name" value="RuBisCO_small"/>
    <property type="match status" value="1"/>
</dbReference>
<comment type="function">
    <text evidence="3">RuBisCO catalyzes two reactions: the carboxylation of D-ribulose 1,5-bisphosphate, the primary event in carbon dioxide fixation, as well as the oxidative fragmentation of the pentose substrate. Both reactions occur simultaneously and in competition at the same active site. Although the small subunit is not catalytic it is essential for maximal activity.</text>
</comment>
<comment type="caution">
    <text evidence="5">The sequence shown here is derived from an EMBL/GenBank/DDBJ whole genome shotgun (WGS) entry which is preliminary data.</text>
</comment>
<dbReference type="RefSeq" id="WP_074632375.1">
    <property type="nucleotide sequence ID" value="NZ_FNKY01000001.1"/>
</dbReference>
<dbReference type="SUPFAM" id="SSF55239">
    <property type="entry name" value="RuBisCO, small subunit"/>
    <property type="match status" value="1"/>
</dbReference>
<accession>A0ABY0THU9</accession>
<dbReference type="EMBL" id="FNKY01000001">
    <property type="protein sequence ID" value="SDQ76461.1"/>
    <property type="molecule type" value="Genomic_DNA"/>
</dbReference>
<protein>
    <recommendedName>
        <fullName evidence="3">Ribulose bisphosphate carboxylase small subunit</fullName>
        <shortName evidence="3">RuBisCO small subunit</shortName>
    </recommendedName>
</protein>
<evidence type="ECO:0000313" key="6">
    <source>
        <dbReference type="Proteomes" id="UP000183471"/>
    </source>
</evidence>
<dbReference type="Proteomes" id="UP000183471">
    <property type="component" value="Unassembled WGS sequence"/>
</dbReference>
<evidence type="ECO:0000256" key="1">
    <source>
        <dbReference type="ARBA" id="ARBA00022567"/>
    </source>
</evidence>
<feature type="domain" description="Ribulose bisphosphate carboxylase small subunit" evidence="4">
    <location>
        <begin position="13"/>
        <end position="110"/>
    </location>
</feature>
<dbReference type="InterPro" id="IPR024681">
    <property type="entry name" value="RuBisCO_ssu"/>
</dbReference>
<name>A0ABY0THU9_9PROT</name>
<dbReference type="Pfam" id="PF00101">
    <property type="entry name" value="RuBisCO_small"/>
    <property type="match status" value="1"/>
</dbReference>
<proteinExistence type="inferred from homology"/>
<evidence type="ECO:0000313" key="5">
    <source>
        <dbReference type="EMBL" id="SDQ76461.1"/>
    </source>
</evidence>
<keyword evidence="6" id="KW-1185">Reference proteome</keyword>
<gene>
    <name evidence="3" type="primary">cbbS</name>
    <name evidence="5" type="ORF">SAMN05216402_2196</name>
</gene>
<comment type="similarity">
    <text evidence="3">Belongs to the RuBisCO small chain family.</text>
</comment>
<dbReference type="CDD" id="cd03527">
    <property type="entry name" value="RuBisCO_small"/>
    <property type="match status" value="1"/>
</dbReference>
<dbReference type="InterPro" id="IPR000894">
    <property type="entry name" value="RuBisCO_ssu_dom"/>
</dbReference>
<dbReference type="InterPro" id="IPR036385">
    <property type="entry name" value="RuBisCO_ssu_sf"/>
</dbReference>
<comment type="miscellaneous">
    <text evidence="3">The basic functional RuBisCO is composed of a large chain homodimer in a 'head-to-tail' conformation. In form I RuBisCO this homodimer is arranged in a barrel-like tetramer with the small subunits forming a tetrameric 'cap' on each end of the 'barrel'.</text>
</comment>
<dbReference type="PANTHER" id="PTHR31262">
    <property type="entry name" value="RIBULOSE BISPHOSPHATE CARBOXYLASE SMALL CHAIN 1, CHLOROPLASTIC"/>
    <property type="match status" value="1"/>
</dbReference>
<comment type="subunit">
    <text evidence="3">Heterohexadecamer of 8 large and 8 small subunits.</text>
</comment>
<dbReference type="Gene3D" id="3.30.190.10">
    <property type="entry name" value="Ribulose bisphosphate carboxylase, small subunit"/>
    <property type="match status" value="1"/>
</dbReference>
<evidence type="ECO:0000256" key="2">
    <source>
        <dbReference type="ARBA" id="ARBA00023300"/>
    </source>
</evidence>